<gene>
    <name evidence="3" type="primary">nlhH</name>
    <name evidence="3" type="ORF">DEA8626_01265</name>
</gene>
<protein>
    <submittedName>
        <fullName evidence="3">Carboxylesterase NlhH</fullName>
        <ecNumber evidence="3">3.1.1.1</ecNumber>
    </submittedName>
</protein>
<dbReference type="Proteomes" id="UP000244924">
    <property type="component" value="Unassembled WGS sequence"/>
</dbReference>
<proteinExistence type="predicted"/>
<dbReference type="PANTHER" id="PTHR23024:SF24">
    <property type="entry name" value="ALPHA_BETA HYDROLASE FOLD-3 DOMAIN-CONTAINING PROTEIN"/>
    <property type="match status" value="1"/>
</dbReference>
<dbReference type="PROSITE" id="PS01174">
    <property type="entry name" value="LIPASE_GDXG_SER"/>
    <property type="match status" value="1"/>
</dbReference>
<keyword evidence="4" id="KW-1185">Reference proteome</keyword>
<dbReference type="GO" id="GO:0106435">
    <property type="term" value="F:carboxylesterase activity"/>
    <property type="evidence" value="ECO:0007669"/>
    <property type="project" value="UniProtKB-EC"/>
</dbReference>
<feature type="domain" description="Alpha/beta hydrolase fold-3" evidence="2">
    <location>
        <begin position="315"/>
        <end position="514"/>
    </location>
</feature>
<dbReference type="Pfam" id="PF07859">
    <property type="entry name" value="Abhydrolase_3"/>
    <property type="match status" value="1"/>
</dbReference>
<dbReference type="InterPro" id="IPR013094">
    <property type="entry name" value="AB_hydrolase_3"/>
</dbReference>
<organism evidence="3 4">
    <name type="scientific">Albidovulum aquaemixtae</name>
    <dbReference type="NCBI Taxonomy" id="1542388"/>
    <lineage>
        <taxon>Bacteria</taxon>
        <taxon>Pseudomonadati</taxon>
        <taxon>Pseudomonadota</taxon>
        <taxon>Alphaproteobacteria</taxon>
        <taxon>Rhodobacterales</taxon>
        <taxon>Paracoccaceae</taxon>
        <taxon>Albidovulum</taxon>
    </lineage>
</organism>
<dbReference type="GO" id="GO:0034338">
    <property type="term" value="F:short-chain carboxylesterase activity"/>
    <property type="evidence" value="ECO:0007669"/>
    <property type="project" value="TreeGrafter"/>
</dbReference>
<dbReference type="AlphaFoldDB" id="A0A2R8B552"/>
<dbReference type="RefSeq" id="WP_306418093.1">
    <property type="nucleotide sequence ID" value="NZ_OMOQ01000001.1"/>
</dbReference>
<evidence type="ECO:0000313" key="3">
    <source>
        <dbReference type="EMBL" id="SPH17738.1"/>
    </source>
</evidence>
<sequence length="543" mass="57567">MPRENRVTPEGAIVAHPGRGLLTGNRGILYDTSGRRRWNHRIKAWIACRLDYPGRRQPLASGHRWTPLFFLDEAVALAAGHRPCAFCRRADYDRLRAAWAAAGLGDDPRAPEIDRCLHAARIVPRRGTKVTCRADIATLPDGAFVAMAGGSCLVLGDRLLPYAPDGYRPALPRPGGGIAEVMTPAPLVAVLAAGYRPMLHSSAAEAPASPGGGRATCSGVNEARMGRAMPDDSVLLPEYDRLLDADIRAFIREAESFYPPDCISQSRGEQRACYVRLCQAFDAPRPKGLAVTDRTFGGVPCRVYAPTDVLSGPVVVYFHGGGFVLGGLDSHDAICAELAAATGYRLVSVGYRLAPEHLHPAQYDDARAAAAAVAGEFAAPLLLAGDSAGATLAAALAHGLRGGAVAISGQVLIYPYLGGDLDRGSFLIHAYAPLLTRDDMVYYAQVRFGDGPIPRDATANPLHDSDFSGLPPSAVFVAGCDPLADDGRAYAARISAAGGRARVIEDSGLVHGYLRARHRSARARDAFRQIIATLSALGRGEAP</sequence>
<dbReference type="InterPro" id="IPR029058">
    <property type="entry name" value="AB_hydrolase_fold"/>
</dbReference>
<reference evidence="3 4" key="1">
    <citation type="submission" date="2018-03" db="EMBL/GenBank/DDBJ databases">
        <authorList>
            <person name="Keele B.F."/>
        </authorList>
    </citation>
    <scope>NUCLEOTIDE SEQUENCE [LARGE SCALE GENOMIC DNA]</scope>
    <source>
        <strain evidence="3 4">CECT 8626</strain>
    </source>
</reference>
<evidence type="ECO:0000313" key="4">
    <source>
        <dbReference type="Proteomes" id="UP000244924"/>
    </source>
</evidence>
<name>A0A2R8B552_9RHOB</name>
<dbReference type="Gene3D" id="3.40.50.1820">
    <property type="entry name" value="alpha/beta hydrolase"/>
    <property type="match status" value="1"/>
</dbReference>
<evidence type="ECO:0000259" key="2">
    <source>
        <dbReference type="Pfam" id="PF07859"/>
    </source>
</evidence>
<evidence type="ECO:0000256" key="1">
    <source>
        <dbReference type="PROSITE-ProRule" id="PRU10038"/>
    </source>
</evidence>
<dbReference type="SUPFAM" id="SSF53474">
    <property type="entry name" value="alpha/beta-Hydrolases"/>
    <property type="match status" value="1"/>
</dbReference>
<dbReference type="EC" id="3.1.1.1" evidence="3"/>
<keyword evidence="3" id="KW-0378">Hydrolase</keyword>
<dbReference type="EMBL" id="OMOQ01000001">
    <property type="protein sequence ID" value="SPH17738.1"/>
    <property type="molecule type" value="Genomic_DNA"/>
</dbReference>
<feature type="active site" evidence="1">
    <location>
        <position position="387"/>
    </location>
</feature>
<dbReference type="PANTHER" id="PTHR23024">
    <property type="entry name" value="ARYLACETAMIDE DEACETYLASE"/>
    <property type="match status" value="1"/>
</dbReference>
<dbReference type="InterPro" id="IPR033140">
    <property type="entry name" value="Lipase_GDXG_put_SER_AS"/>
</dbReference>
<accession>A0A2R8B552</accession>
<dbReference type="InterPro" id="IPR050466">
    <property type="entry name" value="Carboxylest/Gibb_receptor"/>
</dbReference>